<keyword evidence="3" id="KW-1185">Reference proteome</keyword>
<reference evidence="3" key="1">
    <citation type="journal article" date="2023" name="Commun. Biol.">
        <title>Genome analysis of Parmales, the sister group of diatoms, reveals the evolutionary specialization of diatoms from phago-mixotrophs to photoautotrophs.</title>
        <authorList>
            <person name="Ban H."/>
            <person name="Sato S."/>
            <person name="Yoshikawa S."/>
            <person name="Yamada K."/>
            <person name="Nakamura Y."/>
            <person name="Ichinomiya M."/>
            <person name="Sato N."/>
            <person name="Blanc-Mathieu R."/>
            <person name="Endo H."/>
            <person name="Kuwata A."/>
            <person name="Ogata H."/>
        </authorList>
    </citation>
    <scope>NUCLEOTIDE SEQUENCE [LARGE SCALE GENOMIC DNA]</scope>
    <source>
        <strain evidence="3">NIES 3699</strain>
    </source>
</reference>
<accession>A0A9W7BSJ2</accession>
<name>A0A9W7BSJ2_9STRA</name>
<dbReference type="EMBL" id="BRXX01000137">
    <property type="protein sequence ID" value="GMH93285.1"/>
    <property type="molecule type" value="Genomic_DNA"/>
</dbReference>
<feature type="region of interest" description="Disordered" evidence="1">
    <location>
        <begin position="34"/>
        <end position="57"/>
    </location>
</feature>
<evidence type="ECO:0000256" key="1">
    <source>
        <dbReference type="SAM" id="MobiDB-lite"/>
    </source>
</evidence>
<evidence type="ECO:0000313" key="3">
    <source>
        <dbReference type="Proteomes" id="UP001165160"/>
    </source>
</evidence>
<feature type="compositionally biased region" description="Low complexity" evidence="1">
    <location>
        <begin position="34"/>
        <end position="43"/>
    </location>
</feature>
<dbReference type="AlphaFoldDB" id="A0A9W7BSJ2"/>
<protein>
    <submittedName>
        <fullName evidence="2">Uncharacterized protein</fullName>
    </submittedName>
</protein>
<comment type="caution">
    <text evidence="2">The sequence shown here is derived from an EMBL/GenBank/DDBJ whole genome shotgun (WGS) entry which is preliminary data.</text>
</comment>
<proteinExistence type="predicted"/>
<gene>
    <name evidence="2" type="ORF">TrVE_jg10765</name>
</gene>
<organism evidence="2 3">
    <name type="scientific">Triparma verrucosa</name>
    <dbReference type="NCBI Taxonomy" id="1606542"/>
    <lineage>
        <taxon>Eukaryota</taxon>
        <taxon>Sar</taxon>
        <taxon>Stramenopiles</taxon>
        <taxon>Ochrophyta</taxon>
        <taxon>Bolidophyceae</taxon>
        <taxon>Parmales</taxon>
        <taxon>Triparmaceae</taxon>
        <taxon>Triparma</taxon>
    </lineage>
</organism>
<sequence length="280" mass="31524">MSSSDLAKLQNVRTELQQRLLTFLNAAEQAAEQAAESAAGDNDNVYDNDCDNNDKVPTDTGPVRSHFLNLPKLCEPLVSDLSNLNDLYKSTIEKVQTYESHLSSKSSKLQDLLQQITEQSKVYNGHLAKENVEKLLQQMDTCDPITKSILLTVFSEWKGTNSTLLPSLPTLTSTFITSCKSTLQKDLSNIPTLTALFNLKQHDHIRKIFMMKFEAELAEITSNPPPKLETFLENCKTLTTNNYLPFFSTLKSFYEQTSITIYNRKLSSPPSKLPSHLLLQ</sequence>
<dbReference type="Proteomes" id="UP001165160">
    <property type="component" value="Unassembled WGS sequence"/>
</dbReference>
<evidence type="ECO:0000313" key="2">
    <source>
        <dbReference type="EMBL" id="GMH93285.1"/>
    </source>
</evidence>